<proteinExistence type="predicted"/>
<sequence length="87" mass="9642">MINKDEIQSNWGAALESVNDGAMLSSAIGYGFSKADLRELLALHQAGKYQQKIEELLVDCNFISFCCCLISHNYDEAIEVEGLNEPD</sequence>
<dbReference type="RefSeq" id="WP_014424367.1">
    <property type="nucleotide sequence ID" value="NC_017068.1"/>
</dbReference>
<dbReference type="OrthoDB" id="1666777at2"/>
<protein>
    <submittedName>
        <fullName evidence="1">Uncharacterized protein</fullName>
    </submittedName>
</protein>
<dbReference type="KEGG" id="sri:SELR_12220"/>
<name>I0GQ93_SELRL</name>
<accession>I0GQ93</accession>
<reference evidence="1 2" key="1">
    <citation type="submission" date="2011-10" db="EMBL/GenBank/DDBJ databases">
        <title>Whole genome sequence of Selenomonas ruminantium subsp. lactilytica TAM6421.</title>
        <authorList>
            <person name="Oguchi A."/>
            <person name="Ankai A."/>
            <person name="Kaneko J."/>
            <person name="Yamada-Narita S."/>
            <person name="Fukui S."/>
            <person name="Takahashi M."/>
            <person name="Onodera T."/>
            <person name="Kojima S."/>
            <person name="Fushimi T."/>
            <person name="Abe N."/>
            <person name="Kamio Y."/>
            <person name="Yamazaki S."/>
            <person name="Fujita N."/>
        </authorList>
    </citation>
    <scope>NUCLEOTIDE SEQUENCE [LARGE SCALE GENOMIC DNA]</scope>
    <source>
        <strain evidence="2">NBRC 103574 / TAM6421</strain>
    </source>
</reference>
<evidence type="ECO:0000313" key="1">
    <source>
        <dbReference type="EMBL" id="BAL82930.1"/>
    </source>
</evidence>
<dbReference type="AlphaFoldDB" id="I0GQ93"/>
<dbReference type="HOGENOM" id="CLU_2481544_0_0_9"/>
<dbReference type="EMBL" id="AP012292">
    <property type="protein sequence ID" value="BAL82930.1"/>
    <property type="molecule type" value="Genomic_DNA"/>
</dbReference>
<dbReference type="Proteomes" id="UP000007887">
    <property type="component" value="Chromosome"/>
</dbReference>
<evidence type="ECO:0000313" key="2">
    <source>
        <dbReference type="Proteomes" id="UP000007887"/>
    </source>
</evidence>
<dbReference type="PATRIC" id="fig|927704.6.peg.1257"/>
<gene>
    <name evidence="1" type="ordered locus">SELR_12220</name>
</gene>
<organism evidence="1 2">
    <name type="scientific">Selenomonas ruminantium subsp. lactilytica (strain NBRC 103574 / TAM6421)</name>
    <dbReference type="NCBI Taxonomy" id="927704"/>
    <lineage>
        <taxon>Bacteria</taxon>
        <taxon>Bacillati</taxon>
        <taxon>Bacillota</taxon>
        <taxon>Negativicutes</taxon>
        <taxon>Selenomonadales</taxon>
        <taxon>Selenomonadaceae</taxon>
        <taxon>Selenomonas</taxon>
    </lineage>
</organism>